<organism evidence="4 5">
    <name type="scientific">Agromyces terreus</name>
    <dbReference type="NCBI Taxonomy" id="424795"/>
    <lineage>
        <taxon>Bacteria</taxon>
        <taxon>Bacillati</taxon>
        <taxon>Actinomycetota</taxon>
        <taxon>Actinomycetes</taxon>
        <taxon>Micrococcales</taxon>
        <taxon>Microbacteriaceae</taxon>
        <taxon>Agromyces</taxon>
    </lineage>
</organism>
<keyword evidence="3" id="KW-1133">Transmembrane helix</keyword>
<dbReference type="GO" id="GO:0004252">
    <property type="term" value="F:serine-type endopeptidase activity"/>
    <property type="evidence" value="ECO:0007669"/>
    <property type="project" value="UniProtKB-UniRule"/>
</dbReference>
<proteinExistence type="predicted"/>
<feature type="transmembrane region" description="Helical" evidence="3">
    <location>
        <begin position="35"/>
        <end position="64"/>
    </location>
</feature>
<comment type="caution">
    <text evidence="4">The sequence shown here is derived from an EMBL/GenBank/DDBJ whole genome shotgun (WGS) entry which is preliminary data.</text>
</comment>
<feature type="transmembrane region" description="Helical" evidence="3">
    <location>
        <begin position="376"/>
        <end position="396"/>
    </location>
</feature>
<dbReference type="EMBL" id="JAMZDY010000001">
    <property type="protein sequence ID" value="MCP2370466.1"/>
    <property type="molecule type" value="Genomic_DNA"/>
</dbReference>
<feature type="transmembrane region" description="Helical" evidence="3">
    <location>
        <begin position="162"/>
        <end position="180"/>
    </location>
</feature>
<name>A0A9X2KBK9_9MICO</name>
<keyword evidence="4" id="KW-0378">Hydrolase</keyword>
<evidence type="ECO:0000256" key="2">
    <source>
        <dbReference type="SAM" id="MobiDB-lite"/>
    </source>
</evidence>
<evidence type="ECO:0000313" key="4">
    <source>
        <dbReference type="EMBL" id="MCP2370466.1"/>
    </source>
</evidence>
<keyword evidence="5" id="KW-1185">Reference proteome</keyword>
<dbReference type="NCBIfam" id="TIGR02228">
    <property type="entry name" value="sigpep_I_arch"/>
    <property type="match status" value="1"/>
</dbReference>
<dbReference type="GO" id="GO:0009003">
    <property type="term" value="F:signal peptidase activity"/>
    <property type="evidence" value="ECO:0007669"/>
    <property type="project" value="UniProtKB-EC"/>
</dbReference>
<sequence length="410" mass="40975">MTAALPAPPERPPARQAEPVAGRRLGRAGEHVADVVLWVAGVLGVVCIVLVVLASTMHVGIIMFKTGSMAPAIPAGSAALVREIPASEVAIGDVVTVDRADALPVTHRVIAIAGDGGTRLLTLKGDANQVPDPQPYEVDRVRIVLASVPGLAYALAWLAQPIVLLVGVVLLSGLVVWAFWPRRARTAAAAAAALLAAASVVGAPAPAAQAATIEVLRAGEVLRLVVVSDPDGMAAMAPGGTERWIVGVSADAPEPGRVRVRVVGDGAENPAFTVGVQACASRFVGDGCPAELLPGLVPTSPSPVGELLDYGMDSADQLWIAVDVTLSADAPAGASTTYRVVADGFGEEVSTDDPPVPGGSASRPGGLSASGFPGGGLGLVGAVAILAGAVTVALGAGRRTGRVGRDGAGS</sequence>
<evidence type="ECO:0000256" key="3">
    <source>
        <dbReference type="SAM" id="Phobius"/>
    </source>
</evidence>
<dbReference type="GO" id="GO:0006465">
    <property type="term" value="P:signal peptide processing"/>
    <property type="evidence" value="ECO:0007669"/>
    <property type="project" value="UniProtKB-UniRule"/>
</dbReference>
<feature type="region of interest" description="Disordered" evidence="2">
    <location>
        <begin position="1"/>
        <end position="20"/>
    </location>
</feature>
<feature type="transmembrane region" description="Helical" evidence="3">
    <location>
        <begin position="187"/>
        <end position="207"/>
    </location>
</feature>
<gene>
    <name evidence="4" type="ORF">BJ978_001142</name>
</gene>
<feature type="compositionally biased region" description="Pro residues" evidence="2">
    <location>
        <begin position="1"/>
        <end position="11"/>
    </location>
</feature>
<dbReference type="AlphaFoldDB" id="A0A9X2KBK9"/>
<evidence type="ECO:0000256" key="1">
    <source>
        <dbReference type="NCBIfam" id="TIGR02228"/>
    </source>
</evidence>
<accession>A0A9X2KBK9</accession>
<feature type="region of interest" description="Disordered" evidence="2">
    <location>
        <begin position="347"/>
        <end position="367"/>
    </location>
</feature>
<keyword evidence="3" id="KW-0812">Transmembrane</keyword>
<reference evidence="4" key="1">
    <citation type="submission" date="2022-06" db="EMBL/GenBank/DDBJ databases">
        <title>Sequencing the genomes of 1000 actinobacteria strains.</title>
        <authorList>
            <person name="Klenk H.-P."/>
        </authorList>
    </citation>
    <scope>NUCLEOTIDE SEQUENCE</scope>
    <source>
        <strain evidence="4">DSM 22016</strain>
    </source>
</reference>
<dbReference type="RefSeq" id="WP_197738117.1">
    <property type="nucleotide sequence ID" value="NZ_JAMZDY010000001.1"/>
</dbReference>
<protein>
    <recommendedName>
        <fullName evidence="1">Signal peptidase I</fullName>
        <ecNumber evidence="1">3.4.21.89</ecNumber>
    </recommendedName>
</protein>
<dbReference type="InterPro" id="IPR001733">
    <property type="entry name" value="Peptidase_S26B"/>
</dbReference>
<dbReference type="Proteomes" id="UP001139722">
    <property type="component" value="Unassembled WGS sequence"/>
</dbReference>
<dbReference type="CDD" id="cd06462">
    <property type="entry name" value="Peptidase_S24_S26"/>
    <property type="match status" value="1"/>
</dbReference>
<dbReference type="EC" id="3.4.21.89" evidence="1"/>
<dbReference type="GO" id="GO:0016020">
    <property type="term" value="C:membrane"/>
    <property type="evidence" value="ECO:0007669"/>
    <property type="project" value="UniProtKB-UniRule"/>
</dbReference>
<keyword evidence="3" id="KW-0472">Membrane</keyword>
<evidence type="ECO:0000313" key="5">
    <source>
        <dbReference type="Proteomes" id="UP001139722"/>
    </source>
</evidence>